<dbReference type="Proteomes" id="UP000006728">
    <property type="component" value="Chromosome"/>
</dbReference>
<keyword evidence="4 6" id="KW-0378">Hydrolase</keyword>
<evidence type="ECO:0000256" key="1">
    <source>
        <dbReference type="ARBA" id="ARBA00000500"/>
    </source>
</evidence>
<keyword evidence="8" id="KW-1185">Reference proteome</keyword>
<evidence type="ECO:0000256" key="4">
    <source>
        <dbReference type="ARBA" id="ARBA00022801"/>
    </source>
</evidence>
<dbReference type="EC" id="3.1.3.12" evidence="6"/>
<dbReference type="GO" id="GO:0046872">
    <property type="term" value="F:metal ion binding"/>
    <property type="evidence" value="ECO:0007669"/>
    <property type="project" value="UniProtKB-KW"/>
</dbReference>
<dbReference type="STRING" id="405948.SACE_3700"/>
<dbReference type="PANTHER" id="PTHR43768:SF3">
    <property type="entry name" value="TREHALOSE 6-PHOSPHATE PHOSPHATASE"/>
    <property type="match status" value="1"/>
</dbReference>
<sequence length="245" mass="25942">MCDFDGTLAPIGDVPGEVALPVRTREVLEELARHCPAGVLSGRDLDDVRGRVGIGELWYAGSHGFEIAGPAEQVFAHPAGEAALGDLDEAQRRVSESLAGVPGVLVDRKRFGLAVHYRMVEAGMADHVVSVVRGIGDDLAHLKMKHGRLVAELLPDVDWHKGRALSWLLEELGAVGAEGFVPVFVGDDFTDEDALRVVRDGGVGVVVRSGEHGDRPTWAHYAVAGPESLGALLGRVAELVGGSAR</sequence>
<dbReference type="InterPro" id="IPR044651">
    <property type="entry name" value="OTSB-like"/>
</dbReference>
<dbReference type="NCBIfam" id="TIGR01484">
    <property type="entry name" value="HAD-SF-IIB"/>
    <property type="match status" value="1"/>
</dbReference>
<dbReference type="UniPathway" id="UPA00299"/>
<dbReference type="EMBL" id="AM420293">
    <property type="protein sequence ID" value="CAM02974.1"/>
    <property type="molecule type" value="Genomic_DNA"/>
</dbReference>
<evidence type="ECO:0000256" key="6">
    <source>
        <dbReference type="RuleBase" id="RU361117"/>
    </source>
</evidence>
<dbReference type="Gene3D" id="3.30.70.1020">
    <property type="entry name" value="Trehalose-6-phosphate phosphatase related protein, domain 2"/>
    <property type="match status" value="1"/>
</dbReference>
<protein>
    <recommendedName>
        <fullName evidence="6">Trehalose 6-phosphate phosphatase</fullName>
        <ecNumber evidence="6">3.1.3.12</ecNumber>
    </recommendedName>
</protein>
<evidence type="ECO:0000256" key="3">
    <source>
        <dbReference type="ARBA" id="ARBA00008770"/>
    </source>
</evidence>
<comment type="similarity">
    <text evidence="3 6">Belongs to the trehalose phosphatase family.</text>
</comment>
<dbReference type="SUPFAM" id="SSF56784">
    <property type="entry name" value="HAD-like"/>
    <property type="match status" value="1"/>
</dbReference>
<dbReference type="Pfam" id="PF02358">
    <property type="entry name" value="Trehalose_PPase"/>
    <property type="match status" value="1"/>
</dbReference>
<accession>A4FFZ9</accession>
<keyword evidence="6" id="KW-0460">Magnesium</keyword>
<comment type="pathway">
    <text evidence="2 6">Glycan biosynthesis; trehalose biosynthesis.</text>
</comment>
<organism evidence="7 8">
    <name type="scientific">Saccharopolyspora erythraea (strain ATCC 11635 / DSM 40517 / JCM 4748 / NBRC 13426 / NCIMB 8594 / NRRL 2338)</name>
    <dbReference type="NCBI Taxonomy" id="405948"/>
    <lineage>
        <taxon>Bacteria</taxon>
        <taxon>Bacillati</taxon>
        <taxon>Actinomycetota</taxon>
        <taxon>Actinomycetes</taxon>
        <taxon>Pseudonocardiales</taxon>
        <taxon>Pseudonocardiaceae</taxon>
        <taxon>Saccharopolyspora</taxon>
    </lineage>
</organism>
<dbReference type="InterPro" id="IPR006379">
    <property type="entry name" value="HAD-SF_hydro_IIB"/>
</dbReference>
<comment type="cofactor">
    <cofactor evidence="6">
        <name>Mg(2+)</name>
        <dbReference type="ChEBI" id="CHEBI:18420"/>
    </cofactor>
</comment>
<evidence type="ECO:0000313" key="8">
    <source>
        <dbReference type="Proteomes" id="UP000006728"/>
    </source>
</evidence>
<name>A4FFZ9_SACEN</name>
<comment type="function">
    <text evidence="5 6">Removes the phosphate from trehalose 6-phosphate to produce free trehalose.</text>
</comment>
<dbReference type="InterPro" id="IPR003337">
    <property type="entry name" value="Trehalose_PPase"/>
</dbReference>
<dbReference type="NCBIfam" id="TIGR00685">
    <property type="entry name" value="T6PP"/>
    <property type="match status" value="1"/>
</dbReference>
<gene>
    <name evidence="7" type="primary">otsB2</name>
    <name evidence="7" type="ordered locus">SACE_3700</name>
</gene>
<evidence type="ECO:0000256" key="5">
    <source>
        <dbReference type="ARBA" id="ARBA00024179"/>
    </source>
</evidence>
<keyword evidence="6" id="KW-0479">Metal-binding</keyword>
<comment type="catalytic activity">
    <reaction evidence="1 6">
        <text>alpha,alpha-trehalose 6-phosphate + H2O = alpha,alpha-trehalose + phosphate</text>
        <dbReference type="Rhea" id="RHEA:23420"/>
        <dbReference type="ChEBI" id="CHEBI:15377"/>
        <dbReference type="ChEBI" id="CHEBI:16551"/>
        <dbReference type="ChEBI" id="CHEBI:43474"/>
        <dbReference type="ChEBI" id="CHEBI:58429"/>
        <dbReference type="EC" id="3.1.3.12"/>
    </reaction>
</comment>
<dbReference type="eggNOG" id="COG1877">
    <property type="taxonomic scope" value="Bacteria"/>
</dbReference>
<proteinExistence type="inferred from homology"/>
<reference evidence="7 8" key="1">
    <citation type="journal article" date="2007" name="Nat. Biotechnol.">
        <title>Complete genome sequence of the erythromycin-producing bacterium Saccharopolyspora erythraea NRRL23338.</title>
        <authorList>
            <person name="Oliynyk M."/>
            <person name="Samborskyy M."/>
            <person name="Lester J.B."/>
            <person name="Mironenko T."/>
            <person name="Scott N."/>
            <person name="Dickens S."/>
            <person name="Haydock S.F."/>
            <person name="Leadlay P.F."/>
        </authorList>
    </citation>
    <scope>NUCLEOTIDE SEQUENCE [LARGE SCALE GENOMIC DNA]</scope>
    <source>
        <strain evidence="8">ATCC 11635 / DSM 40517 / JCM 4748 / NBRC 13426 / NCIMB 8594 / NRRL 2338</strain>
    </source>
</reference>
<dbReference type="Gene3D" id="3.40.50.1000">
    <property type="entry name" value="HAD superfamily/HAD-like"/>
    <property type="match status" value="1"/>
</dbReference>
<evidence type="ECO:0000256" key="2">
    <source>
        <dbReference type="ARBA" id="ARBA00005199"/>
    </source>
</evidence>
<dbReference type="PANTHER" id="PTHR43768">
    <property type="entry name" value="TREHALOSE 6-PHOSPHATE PHOSPHATASE"/>
    <property type="match status" value="1"/>
</dbReference>
<dbReference type="KEGG" id="sen:SACE_3700"/>
<evidence type="ECO:0000313" key="7">
    <source>
        <dbReference type="EMBL" id="CAM02974.1"/>
    </source>
</evidence>
<dbReference type="HOGENOM" id="CLU_037265_1_1_11"/>
<dbReference type="InterPro" id="IPR023214">
    <property type="entry name" value="HAD_sf"/>
</dbReference>
<dbReference type="AlphaFoldDB" id="A4FFZ9"/>
<dbReference type="GO" id="GO:0004805">
    <property type="term" value="F:trehalose-phosphatase activity"/>
    <property type="evidence" value="ECO:0007669"/>
    <property type="project" value="UniProtKB-EC"/>
</dbReference>
<dbReference type="GO" id="GO:0005992">
    <property type="term" value="P:trehalose biosynthetic process"/>
    <property type="evidence" value="ECO:0007669"/>
    <property type="project" value="UniProtKB-UniPathway"/>
</dbReference>
<dbReference type="InterPro" id="IPR036412">
    <property type="entry name" value="HAD-like_sf"/>
</dbReference>